<name>A0A0H2R2M2_9AGAM</name>
<proteinExistence type="predicted"/>
<dbReference type="AlphaFoldDB" id="A0A0H2R2M2"/>
<evidence type="ECO:0008006" key="3">
    <source>
        <dbReference type="Google" id="ProtNLM"/>
    </source>
</evidence>
<keyword evidence="2" id="KW-1185">Reference proteome</keyword>
<evidence type="ECO:0000313" key="1">
    <source>
        <dbReference type="EMBL" id="KLO06010.1"/>
    </source>
</evidence>
<evidence type="ECO:0000313" key="2">
    <source>
        <dbReference type="Proteomes" id="UP000053477"/>
    </source>
</evidence>
<dbReference type="EMBL" id="KQ086246">
    <property type="protein sequence ID" value="KLO06010.1"/>
    <property type="molecule type" value="Genomic_DNA"/>
</dbReference>
<dbReference type="STRING" id="27342.A0A0H2R2M2"/>
<dbReference type="InParanoid" id="A0A0H2R2M2"/>
<gene>
    <name evidence="1" type="ORF">SCHPADRAFT_946438</name>
</gene>
<organism evidence="1 2">
    <name type="scientific">Schizopora paradoxa</name>
    <dbReference type="NCBI Taxonomy" id="27342"/>
    <lineage>
        <taxon>Eukaryota</taxon>
        <taxon>Fungi</taxon>
        <taxon>Dikarya</taxon>
        <taxon>Basidiomycota</taxon>
        <taxon>Agaricomycotina</taxon>
        <taxon>Agaricomycetes</taxon>
        <taxon>Hymenochaetales</taxon>
        <taxon>Schizoporaceae</taxon>
        <taxon>Schizopora</taxon>
    </lineage>
</organism>
<protein>
    <recommendedName>
        <fullName evidence="3">Protein kinase domain-containing protein</fullName>
    </recommendedName>
</protein>
<sequence>MDVDSSYNDKIPASYVKLERNRTDVQSCAPLVEFVKDQFPDPPSDPVHLQPALSDLPTVQVLLKPFEFPSTTAASLSHTRSFLLTCRNPPAKAFEVFGDQSMITVTRIIDEKLFVDSDISNSIVHASVGGQRLFIKSVFFRKKTKKALVAEELKKEAARFRKLSSLQGDVVPYFYGLYRGIDGNGCKYACNIMEYCGEPLNPNLSVMDESELKPFLRMLHKLHQNNYKLHMEKGMNVVKSEDGRLKFVAVLEFLRHRNCNWNGEDYIGKVFPPFETIGCDDIVRLFDEWDLGEEEENIIYILGDRWVTEGDRFPSKEIIDSLVPKDFIKYKENKTQLYEWLSLYQGFADNRPGCTIDDFKNAVPLPDWTYKTWKDVNDNILANLPEEERN</sequence>
<dbReference type="Proteomes" id="UP000053477">
    <property type="component" value="Unassembled WGS sequence"/>
</dbReference>
<dbReference type="OrthoDB" id="3182995at2759"/>
<accession>A0A0H2R2M2</accession>
<reference evidence="1 2" key="1">
    <citation type="submission" date="2015-04" db="EMBL/GenBank/DDBJ databases">
        <title>Complete genome sequence of Schizopora paradoxa KUC8140, a cosmopolitan wood degrader in East Asia.</title>
        <authorList>
            <consortium name="DOE Joint Genome Institute"/>
            <person name="Min B."/>
            <person name="Park H."/>
            <person name="Jang Y."/>
            <person name="Kim J.-J."/>
            <person name="Kim K.H."/>
            <person name="Pangilinan J."/>
            <person name="Lipzen A."/>
            <person name="Riley R."/>
            <person name="Grigoriev I.V."/>
            <person name="Spatafora J.W."/>
            <person name="Choi I.-G."/>
        </authorList>
    </citation>
    <scope>NUCLEOTIDE SEQUENCE [LARGE SCALE GENOMIC DNA]</scope>
    <source>
        <strain evidence="1 2">KUC8140</strain>
    </source>
</reference>